<feature type="domain" description="Siphovirus-type tail component C-terminal" evidence="1">
    <location>
        <begin position="178"/>
        <end position="278"/>
    </location>
</feature>
<evidence type="ECO:0000313" key="3">
    <source>
        <dbReference type="Proteomes" id="UP000005244"/>
    </source>
</evidence>
<keyword evidence="3" id="KW-1185">Reference proteome</keyword>
<dbReference type="Pfam" id="PF22768">
    <property type="entry name" value="SPP1_Dit"/>
    <property type="match status" value="1"/>
</dbReference>
<name>J4WA13_9FIRM</name>
<dbReference type="AlphaFoldDB" id="J4WA13"/>
<protein>
    <submittedName>
        <fullName evidence="2">Phage tail protein</fullName>
    </submittedName>
</protein>
<reference evidence="2 3" key="1">
    <citation type="submission" date="2012-07" db="EMBL/GenBank/DDBJ databases">
        <authorList>
            <person name="Durkin A.S."/>
            <person name="McCorrison J."/>
            <person name="Torralba M."/>
            <person name="Gillis M."/>
            <person name="Methe B."/>
            <person name="Sutton G."/>
            <person name="Nelson K.E."/>
        </authorList>
    </citation>
    <scope>NUCLEOTIDE SEQUENCE [LARGE SCALE GENOMIC DNA]</scope>
    <source>
        <strain evidence="2 3">OBRC8</strain>
    </source>
</reference>
<dbReference type="InterPro" id="IPR054738">
    <property type="entry name" value="Siphovirus-type_tail_C"/>
</dbReference>
<evidence type="ECO:0000313" key="2">
    <source>
        <dbReference type="EMBL" id="EJU22506.1"/>
    </source>
</evidence>
<accession>J4WA13</accession>
<dbReference type="EMBL" id="ALNK01000021">
    <property type="protein sequence ID" value="EJU22506.1"/>
    <property type="molecule type" value="Genomic_DNA"/>
</dbReference>
<dbReference type="Gene3D" id="2.60.120.860">
    <property type="match status" value="1"/>
</dbReference>
<dbReference type="Proteomes" id="UP000005244">
    <property type="component" value="Unassembled WGS sequence"/>
</dbReference>
<gene>
    <name evidence="2" type="ORF">HMPREF1143_1764</name>
</gene>
<organism evidence="2 3">
    <name type="scientific">Peptoanaerobacter stomatis</name>
    <dbReference type="NCBI Taxonomy" id="796937"/>
    <lineage>
        <taxon>Bacteria</taxon>
        <taxon>Bacillati</taxon>
        <taxon>Bacillota</taxon>
        <taxon>Clostridia</taxon>
        <taxon>Peptostreptococcales</taxon>
        <taxon>Filifactoraceae</taxon>
        <taxon>Peptoanaerobacter</taxon>
    </lineage>
</organism>
<comment type="caution">
    <text evidence="2">The sequence shown here is derived from an EMBL/GenBank/DDBJ whole genome shotgun (WGS) entry which is preliminary data.</text>
</comment>
<evidence type="ECO:0000259" key="1">
    <source>
        <dbReference type="Pfam" id="PF22768"/>
    </source>
</evidence>
<dbReference type="RefSeq" id="WP_009530968.1">
    <property type="nucleotide sequence ID" value="NZ_ALNK01000021.1"/>
</dbReference>
<proteinExistence type="predicted"/>
<sequence length="281" mass="32458">MQIKKNIYLELSNIRDKLNMGTGTDFKIRAYEGFEASDYQIGYKQNAQIDSATITSKKVEPREITIEAECTDTLKDKVLRFFNPKMTGKLIVELNNNKRWINYEVKSLKIKQESLYEPIHFIVTLFCAQPFFMDMSDFGKDIAASVPLFAFPFVWKVKRDYVISYRQFSTNFMIVNGGDVFTGMKVDFIARDVVRNPKLFLQDGSFIRVLVEMREGDTLTINTNPGSKSIYFNGQNITNKMDRMSNFIGLKVGENVLTYTADQGYLHLIVRLFYTPMYLGV</sequence>